<sequence length="67" mass="7168">MLEGAVVGQLCKKQSGVSLSTMEAEFVAASLTTSESLGLYELLSEIHVAVQKPIRLHVDNQGAIKQI</sequence>
<reference evidence="1 2" key="1">
    <citation type="submission" date="2018-01" db="EMBL/GenBank/DDBJ databases">
        <title>Draft genome of the strawberry crown rot pathogen Phytophthora cactorum.</title>
        <authorList>
            <person name="Armitage A.D."/>
            <person name="Lysoe E."/>
            <person name="Nellist C.F."/>
            <person name="Harrison R.J."/>
            <person name="Brurberg M.B."/>
        </authorList>
    </citation>
    <scope>NUCLEOTIDE SEQUENCE [LARGE SCALE GENOMIC DNA]</scope>
    <source>
        <strain evidence="1 2">10300</strain>
    </source>
</reference>
<keyword evidence="2" id="KW-1185">Reference proteome</keyword>
<name>A0A329SW88_9STRA</name>
<dbReference type="CDD" id="cd09272">
    <property type="entry name" value="RNase_HI_RT_Ty1"/>
    <property type="match status" value="1"/>
</dbReference>
<evidence type="ECO:0000313" key="1">
    <source>
        <dbReference type="EMBL" id="RAW40875.1"/>
    </source>
</evidence>
<gene>
    <name evidence="1" type="ORF">PC110_g2911</name>
</gene>
<dbReference type="VEuPathDB" id="FungiDB:PC110_g2911"/>
<proteinExistence type="predicted"/>
<organism evidence="1 2">
    <name type="scientific">Phytophthora cactorum</name>
    <dbReference type="NCBI Taxonomy" id="29920"/>
    <lineage>
        <taxon>Eukaryota</taxon>
        <taxon>Sar</taxon>
        <taxon>Stramenopiles</taxon>
        <taxon>Oomycota</taxon>
        <taxon>Peronosporomycetes</taxon>
        <taxon>Peronosporales</taxon>
        <taxon>Peronosporaceae</taxon>
        <taxon>Phytophthora</taxon>
    </lineage>
</organism>
<protein>
    <submittedName>
        <fullName evidence="1">Uncharacterized protein</fullName>
    </submittedName>
</protein>
<comment type="caution">
    <text evidence="1">The sequence shown here is derived from an EMBL/GenBank/DDBJ whole genome shotgun (WGS) entry which is preliminary data.</text>
</comment>
<accession>A0A329SW88</accession>
<evidence type="ECO:0000313" key="2">
    <source>
        <dbReference type="Proteomes" id="UP000251314"/>
    </source>
</evidence>
<dbReference type="AlphaFoldDB" id="A0A329SW88"/>
<dbReference type="Proteomes" id="UP000251314">
    <property type="component" value="Unassembled WGS sequence"/>
</dbReference>
<dbReference type="EMBL" id="MJFZ01000040">
    <property type="protein sequence ID" value="RAW40875.1"/>
    <property type="molecule type" value="Genomic_DNA"/>
</dbReference>